<dbReference type="GO" id="GO:0046872">
    <property type="term" value="F:metal ion binding"/>
    <property type="evidence" value="ECO:0007669"/>
    <property type="project" value="UniProtKB-KW"/>
</dbReference>
<dbReference type="Gene3D" id="3.10.580.10">
    <property type="entry name" value="CBS-domain"/>
    <property type="match status" value="1"/>
</dbReference>
<dbReference type="Pfam" id="PF02833">
    <property type="entry name" value="DHHA2"/>
    <property type="match status" value="1"/>
</dbReference>
<comment type="cofactor">
    <cofactor evidence="1">
        <name>Mn(2+)</name>
        <dbReference type="ChEBI" id="CHEBI:29035"/>
    </cofactor>
</comment>
<keyword evidence="3" id="KW-0479">Metal-binding</keyword>
<feature type="domain" description="CBS" evidence="9">
    <location>
        <begin position="75"/>
        <end position="132"/>
    </location>
</feature>
<dbReference type="Gene3D" id="3.90.1640.10">
    <property type="entry name" value="inorganic pyrophosphatase (n-terminal core)"/>
    <property type="match status" value="1"/>
</dbReference>
<keyword evidence="12" id="KW-1185">Reference proteome</keyword>
<dbReference type="FunFam" id="3.90.1640.10:FF:000001">
    <property type="entry name" value="Probable manganese-dependent inorganic pyrophosphatase"/>
    <property type="match status" value="1"/>
</dbReference>
<dbReference type="Pfam" id="PF00571">
    <property type="entry name" value="CBS"/>
    <property type="match status" value="2"/>
</dbReference>
<evidence type="ECO:0000256" key="7">
    <source>
        <dbReference type="ARBA" id="ARBA00047820"/>
    </source>
</evidence>
<dbReference type="InterPro" id="IPR046342">
    <property type="entry name" value="CBS_dom_sf"/>
</dbReference>
<dbReference type="GO" id="GO:0004427">
    <property type="term" value="F:inorganic diphosphate phosphatase activity"/>
    <property type="evidence" value="ECO:0007669"/>
    <property type="project" value="UniProtKB-EC"/>
</dbReference>
<dbReference type="InterPro" id="IPR000644">
    <property type="entry name" value="CBS_dom"/>
</dbReference>
<dbReference type="Proteomes" id="UP001065549">
    <property type="component" value="Unassembled WGS sequence"/>
</dbReference>
<evidence type="ECO:0000313" key="11">
    <source>
        <dbReference type="EMBL" id="MCU7379197.1"/>
    </source>
</evidence>
<comment type="caution">
    <text evidence="11">The sequence shown here is derived from an EMBL/GenBank/DDBJ whole genome shotgun (WGS) entry which is preliminary data.</text>
</comment>
<dbReference type="PANTHER" id="PTHR12112:SF22">
    <property type="entry name" value="MANGANESE-DEPENDENT INORGANIC PYROPHOSPHATASE-RELATED"/>
    <property type="match status" value="1"/>
</dbReference>
<dbReference type="InterPro" id="IPR038763">
    <property type="entry name" value="DHH_sf"/>
</dbReference>
<name>A0A9J6QT05_9FIRM</name>
<dbReference type="AlphaFoldDB" id="A0A9J6QT05"/>
<dbReference type="InterPro" id="IPR028979">
    <property type="entry name" value="Ser_kin/Pase_Hpr-like_N_sf"/>
</dbReference>
<dbReference type="Pfam" id="PF07085">
    <property type="entry name" value="DRTGG"/>
    <property type="match status" value="1"/>
</dbReference>
<organism evidence="11 12">
    <name type="scientific">Hominibacterium faecale</name>
    <dbReference type="NCBI Taxonomy" id="2839743"/>
    <lineage>
        <taxon>Bacteria</taxon>
        <taxon>Bacillati</taxon>
        <taxon>Bacillota</taxon>
        <taxon>Clostridia</taxon>
        <taxon>Peptostreptococcales</taxon>
        <taxon>Anaerovoracaceae</taxon>
        <taxon>Hominibacterium</taxon>
    </lineage>
</organism>
<dbReference type="PANTHER" id="PTHR12112">
    <property type="entry name" value="BNIP - RELATED"/>
    <property type="match status" value="1"/>
</dbReference>
<gene>
    <name evidence="10" type="ORF">OBO34_04760</name>
    <name evidence="11" type="ORF">OBO34_12660</name>
</gene>
<keyword evidence="8" id="KW-0129">CBS domain</keyword>
<dbReference type="EMBL" id="JAOSHN010000005">
    <property type="protein sequence ID" value="MCU7379197.1"/>
    <property type="molecule type" value="Genomic_DNA"/>
</dbReference>
<evidence type="ECO:0000256" key="6">
    <source>
        <dbReference type="ARBA" id="ARBA00032535"/>
    </source>
</evidence>
<dbReference type="Gene3D" id="3.10.310.20">
    <property type="entry name" value="DHHA2 domain"/>
    <property type="match status" value="1"/>
</dbReference>
<evidence type="ECO:0000256" key="4">
    <source>
        <dbReference type="ARBA" id="ARBA00022801"/>
    </source>
</evidence>
<evidence type="ECO:0000256" key="8">
    <source>
        <dbReference type="PROSITE-ProRule" id="PRU00703"/>
    </source>
</evidence>
<dbReference type="Gene3D" id="3.40.1390.20">
    <property type="entry name" value="HprK N-terminal domain-like"/>
    <property type="match status" value="1"/>
</dbReference>
<keyword evidence="5" id="KW-0464">Manganese</keyword>
<dbReference type="InterPro" id="IPR010766">
    <property type="entry name" value="DRTGG"/>
</dbReference>
<dbReference type="SUPFAM" id="SSF64182">
    <property type="entry name" value="DHH phosphoesterases"/>
    <property type="match status" value="1"/>
</dbReference>
<keyword evidence="4 11" id="KW-0378">Hydrolase</keyword>
<dbReference type="InterPro" id="IPR001667">
    <property type="entry name" value="DDH_dom"/>
</dbReference>
<feature type="domain" description="CBS" evidence="9">
    <location>
        <begin position="254"/>
        <end position="311"/>
    </location>
</feature>
<dbReference type="PROSITE" id="PS51371">
    <property type="entry name" value="CBS"/>
    <property type="match status" value="2"/>
</dbReference>
<comment type="catalytic activity">
    <reaction evidence="7">
        <text>diphosphate + H2O = 2 phosphate + H(+)</text>
        <dbReference type="Rhea" id="RHEA:24576"/>
        <dbReference type="ChEBI" id="CHEBI:15377"/>
        <dbReference type="ChEBI" id="CHEBI:15378"/>
        <dbReference type="ChEBI" id="CHEBI:33019"/>
        <dbReference type="ChEBI" id="CHEBI:43474"/>
        <dbReference type="EC" id="3.6.1.1"/>
    </reaction>
</comment>
<evidence type="ECO:0000256" key="3">
    <source>
        <dbReference type="ARBA" id="ARBA00022723"/>
    </source>
</evidence>
<evidence type="ECO:0000256" key="2">
    <source>
        <dbReference type="ARBA" id="ARBA00012146"/>
    </source>
</evidence>
<reference evidence="11" key="1">
    <citation type="submission" date="2022-09" db="EMBL/GenBank/DDBJ databases">
        <title>Culturomic study of gut microbiota in children with autism spectrum disorder.</title>
        <authorList>
            <person name="Efimov B.A."/>
            <person name="Chaplin A.V."/>
            <person name="Sokolova S.R."/>
            <person name="Pikina A.P."/>
            <person name="Korzhanova M."/>
            <person name="Belova V."/>
            <person name="Korostin D."/>
        </authorList>
    </citation>
    <scope>NUCLEOTIDE SEQUENCE</scope>
    <source>
        <strain evidence="11">ASD5510</strain>
    </source>
</reference>
<dbReference type="SUPFAM" id="SSF75138">
    <property type="entry name" value="HprK N-terminal domain-like"/>
    <property type="match status" value="1"/>
</dbReference>
<dbReference type="Pfam" id="PF01368">
    <property type="entry name" value="DHH"/>
    <property type="match status" value="1"/>
</dbReference>
<evidence type="ECO:0000313" key="12">
    <source>
        <dbReference type="Proteomes" id="UP001065549"/>
    </source>
</evidence>
<evidence type="ECO:0000259" key="9">
    <source>
        <dbReference type="PROSITE" id="PS51371"/>
    </source>
</evidence>
<dbReference type="GO" id="GO:0005737">
    <property type="term" value="C:cytoplasm"/>
    <property type="evidence" value="ECO:0007669"/>
    <property type="project" value="InterPro"/>
</dbReference>
<dbReference type="EMBL" id="JAOSHN010000002">
    <property type="protein sequence ID" value="MCU7377666.1"/>
    <property type="molecule type" value="Genomic_DNA"/>
</dbReference>
<dbReference type="EC" id="3.6.1.1" evidence="2"/>
<evidence type="ECO:0000256" key="1">
    <source>
        <dbReference type="ARBA" id="ARBA00001936"/>
    </source>
</evidence>
<dbReference type="SMART" id="SM01131">
    <property type="entry name" value="DHHA2"/>
    <property type="match status" value="1"/>
</dbReference>
<protein>
    <recommendedName>
        <fullName evidence="2">inorganic diphosphatase</fullName>
        <ecNumber evidence="2">3.6.1.1</ecNumber>
    </recommendedName>
    <alternativeName>
        <fullName evidence="6">Pyrophosphate phospho-hydrolase</fullName>
    </alternativeName>
</protein>
<dbReference type="NCBIfam" id="NF011443">
    <property type="entry name" value="PRK14869.1-5"/>
    <property type="match status" value="1"/>
</dbReference>
<dbReference type="InterPro" id="IPR038222">
    <property type="entry name" value="DHHA2_dom_sf"/>
</dbReference>
<proteinExistence type="predicted"/>
<sequence>MVKKQPIYIVGHKNPDTDSISSAIAYADIKNRTEEQTYVAARAGQINEETEYVLKRFGMEAPIYLSDVGTQVKDMEIRRTPGVDRETSIRDAWRIMTESEAVTLPVTGDDGHLEGLVTKGDIAKSYIDGRDSRFLSKARTRFSSIAQTVEGTVLVGDENRVFSKGKVIIGAAHPDTMETYLEPGDLILLGNRYEDHLRAAEQGAGCMIVCVNAKVGYSIRKIAQKTGCIIISTPLDTFTVARLIDQSIPVSYIMNKGQLITFHTEDYTDDIKEIMANTRHRAFPVLDKNGAYVGTISRRNFLGMQKKQLILVDHNEKSQTVDNVEAAHVLEIIDHHRLGSLETIEPIYFRNQPVGCTATILYQIYGEKGLDIQPQIAGLLCASILSDTLMFRSPTCTPADQAAAESLARIANIHIEAFAREMFHAGSNLLDKSPEEVFFQDFKKFIAGDESFGVGQISSFDEEELELLRERLAPFMKTQCGKNGMTMVFYMLTDILKESTRLLCFGEGSRRLVEESFGITGDQDSYMLQGVVSRKKQLIPAFMSTLQENE</sequence>
<evidence type="ECO:0000313" key="10">
    <source>
        <dbReference type="EMBL" id="MCU7377666.1"/>
    </source>
</evidence>
<dbReference type="InterPro" id="IPR004097">
    <property type="entry name" value="DHHA2"/>
</dbReference>
<accession>A0A9J6QT05</accession>
<dbReference type="SUPFAM" id="SSF54631">
    <property type="entry name" value="CBS-domain pair"/>
    <property type="match status" value="1"/>
</dbReference>
<dbReference type="NCBIfam" id="NF011442">
    <property type="entry name" value="PRK14869.1-4"/>
    <property type="match status" value="1"/>
</dbReference>
<dbReference type="SMART" id="SM00116">
    <property type="entry name" value="CBS"/>
    <property type="match status" value="2"/>
</dbReference>
<evidence type="ECO:0000256" key="5">
    <source>
        <dbReference type="ARBA" id="ARBA00023211"/>
    </source>
</evidence>